<dbReference type="Pfam" id="PF03629">
    <property type="entry name" value="SASA"/>
    <property type="match status" value="2"/>
</dbReference>
<dbReference type="EMBL" id="JBHUMD010000029">
    <property type="protein sequence ID" value="MFD2603423.1"/>
    <property type="molecule type" value="Genomic_DNA"/>
</dbReference>
<gene>
    <name evidence="4" type="ORF">ACFSR3_15270</name>
</gene>
<proteinExistence type="predicted"/>
<feature type="chain" id="PRO_5045969438" evidence="2">
    <location>
        <begin position="22"/>
        <end position="658"/>
    </location>
</feature>
<dbReference type="SUPFAM" id="SSF49785">
    <property type="entry name" value="Galactose-binding domain-like"/>
    <property type="match status" value="1"/>
</dbReference>
<feature type="domain" description="Sialate O-acetylesterase" evidence="3">
    <location>
        <begin position="420"/>
        <end position="539"/>
    </location>
</feature>
<dbReference type="InterPro" id="IPR013783">
    <property type="entry name" value="Ig-like_fold"/>
</dbReference>
<dbReference type="Proteomes" id="UP001597480">
    <property type="component" value="Unassembled WGS sequence"/>
</dbReference>
<dbReference type="InterPro" id="IPR039329">
    <property type="entry name" value="SIAE"/>
</dbReference>
<dbReference type="InterPro" id="IPR008979">
    <property type="entry name" value="Galactose-bd-like_sf"/>
</dbReference>
<evidence type="ECO:0000256" key="2">
    <source>
        <dbReference type="SAM" id="SignalP"/>
    </source>
</evidence>
<keyword evidence="5" id="KW-1185">Reference proteome</keyword>
<organism evidence="4 5">
    <name type="scientific">Flavobacterium suzhouense</name>
    <dbReference type="NCBI Taxonomy" id="1529638"/>
    <lineage>
        <taxon>Bacteria</taxon>
        <taxon>Pseudomonadati</taxon>
        <taxon>Bacteroidota</taxon>
        <taxon>Flavobacteriia</taxon>
        <taxon>Flavobacteriales</taxon>
        <taxon>Flavobacteriaceae</taxon>
        <taxon>Flavobacterium</taxon>
    </lineage>
</organism>
<evidence type="ECO:0000259" key="3">
    <source>
        <dbReference type="Pfam" id="PF03629"/>
    </source>
</evidence>
<dbReference type="PANTHER" id="PTHR22901">
    <property type="entry name" value="SIALATE O-ACETYLESTERASE"/>
    <property type="match status" value="1"/>
</dbReference>
<evidence type="ECO:0000256" key="1">
    <source>
        <dbReference type="ARBA" id="ARBA00022801"/>
    </source>
</evidence>
<evidence type="ECO:0000313" key="5">
    <source>
        <dbReference type="Proteomes" id="UP001597480"/>
    </source>
</evidence>
<dbReference type="RefSeq" id="WP_379822211.1">
    <property type="nucleotide sequence ID" value="NZ_JBHUMD010000029.1"/>
</dbReference>
<keyword evidence="2" id="KW-0732">Signal</keyword>
<name>A0ABW5NX69_9FLAO</name>
<keyword evidence="1" id="KW-0378">Hydrolase</keyword>
<feature type="domain" description="Sialate O-acetylesterase" evidence="3">
    <location>
        <begin position="108"/>
        <end position="216"/>
    </location>
</feature>
<reference evidence="5" key="1">
    <citation type="journal article" date="2019" name="Int. J. Syst. Evol. Microbiol.">
        <title>The Global Catalogue of Microorganisms (GCM) 10K type strain sequencing project: providing services to taxonomists for standard genome sequencing and annotation.</title>
        <authorList>
            <consortium name="The Broad Institute Genomics Platform"/>
            <consortium name="The Broad Institute Genome Sequencing Center for Infectious Disease"/>
            <person name="Wu L."/>
            <person name="Ma J."/>
        </authorList>
    </citation>
    <scope>NUCLEOTIDE SEQUENCE [LARGE SCALE GENOMIC DNA]</scope>
    <source>
        <strain evidence="5">KCTC 42107</strain>
    </source>
</reference>
<dbReference type="PANTHER" id="PTHR22901:SF0">
    <property type="entry name" value="SIALATE O-ACETYLESTERASE"/>
    <property type="match status" value="1"/>
</dbReference>
<evidence type="ECO:0000313" key="4">
    <source>
        <dbReference type="EMBL" id="MFD2603423.1"/>
    </source>
</evidence>
<dbReference type="InterPro" id="IPR005181">
    <property type="entry name" value="SASA"/>
</dbReference>
<accession>A0ABW5NX69</accession>
<feature type="signal peptide" evidence="2">
    <location>
        <begin position="1"/>
        <end position="21"/>
    </location>
</feature>
<dbReference type="SUPFAM" id="SSF52266">
    <property type="entry name" value="SGNH hydrolase"/>
    <property type="match status" value="1"/>
</dbReference>
<protein>
    <submittedName>
        <fullName evidence="4">Sialate O-acetylesterase</fullName>
    </submittedName>
</protein>
<dbReference type="Gene3D" id="2.60.40.10">
    <property type="entry name" value="Immunoglobulins"/>
    <property type="match status" value="1"/>
</dbReference>
<comment type="caution">
    <text evidence="4">The sequence shown here is derived from an EMBL/GenBank/DDBJ whole genome shotgun (WGS) entry which is preliminary data.</text>
</comment>
<sequence>MNSILRNIFLATVFFMAPLSAEGKAVLPSFFSNNMVLQQKSNVPVWGTTAAGATVKVISSWDKKSYTSKADKEGNWSVTLKTPSYGGPYSVSINDGDYLVLENILIGEVWLCSGQSNMEMPLDGWGKINNYEEEIRNAAYPQIRLLQATHTTSATPLNDLKIDTDGWQVCSPSTISNFSSTAYFFAKKIYEEKHIPIGLLHSSWGGTVIEAWISKGALKEIHDFDIAIKVLESVSDKEALKKQFDADSKVWNATMEKAERGNNGKWETKEFDYSNWKTMQLPQFWENDALVGFDGVAWFKKEFNLPTAMKGKDLQLNFYADDDDKLWVNGVYIGTTSGYNVLRNYTIPANVLKESGNVIAIRVTDNTGGGGIYGKETDLILKGGNESFSLAGKWYYAVGVDFTELPVRPYLPADQNQPTVLYNAMIHPLIKLPIAGAIWYQGESNADRAYQYQTLFPMLISDWRNKFGIKDMPFYFVQLTNYMKAKDEPGASAWAELREAQFKTLLNLKNTGMAVITDIGDAGDIHPKNKQDVGYRLARIALSKIYGIPMSYSGPLYKSFNKKGSDIIVSFTFNETLKSTDCRSLKGFSIAGKDKVFHWAEAKVVGNTIVVSSEKVKDPVAVRYNWADNPDGNLTNSSGLPASSFRTDDWQGITFGNK</sequence>
<dbReference type="Gene3D" id="3.40.50.1110">
    <property type="entry name" value="SGNH hydrolase"/>
    <property type="match status" value="2"/>
</dbReference>
<dbReference type="InterPro" id="IPR036514">
    <property type="entry name" value="SGNH_hydro_sf"/>
</dbReference>